<evidence type="ECO:0000256" key="2">
    <source>
        <dbReference type="ARBA" id="ARBA00022729"/>
    </source>
</evidence>
<evidence type="ECO:0000256" key="6">
    <source>
        <dbReference type="SAM" id="Phobius"/>
    </source>
</evidence>
<keyword evidence="5" id="KW-0676">Redox-active center</keyword>
<keyword evidence="6" id="KW-0472">Membrane</keyword>
<dbReference type="PANTHER" id="PTHR13887:SF14">
    <property type="entry name" value="DISULFIDE BOND FORMATION PROTEIN D"/>
    <property type="match status" value="1"/>
</dbReference>
<reference evidence="9" key="1">
    <citation type="journal article" date="2019" name="Int. J. Syst. Evol. Microbiol.">
        <title>The Global Catalogue of Microorganisms (GCM) 10K type strain sequencing project: providing services to taxonomists for standard genome sequencing and annotation.</title>
        <authorList>
            <consortium name="The Broad Institute Genomics Platform"/>
            <consortium name="The Broad Institute Genome Sequencing Center for Infectious Disease"/>
            <person name="Wu L."/>
            <person name="Ma J."/>
        </authorList>
    </citation>
    <scope>NUCLEOTIDE SEQUENCE [LARGE SCALE GENOMIC DNA]</scope>
    <source>
        <strain evidence="9">JCM 18077</strain>
    </source>
</reference>
<evidence type="ECO:0000313" key="8">
    <source>
        <dbReference type="EMBL" id="GAA4753883.1"/>
    </source>
</evidence>
<evidence type="ECO:0000256" key="3">
    <source>
        <dbReference type="ARBA" id="ARBA00023002"/>
    </source>
</evidence>
<comment type="caution">
    <text evidence="8">The sequence shown here is derived from an EMBL/GenBank/DDBJ whole genome shotgun (WGS) entry which is preliminary data.</text>
</comment>
<dbReference type="EMBL" id="BAABIE010000012">
    <property type="protein sequence ID" value="GAA4753883.1"/>
    <property type="molecule type" value="Genomic_DNA"/>
</dbReference>
<feature type="domain" description="Thioredoxin-like fold" evidence="7">
    <location>
        <begin position="75"/>
        <end position="239"/>
    </location>
</feature>
<evidence type="ECO:0000256" key="4">
    <source>
        <dbReference type="ARBA" id="ARBA00023157"/>
    </source>
</evidence>
<dbReference type="InterPro" id="IPR036249">
    <property type="entry name" value="Thioredoxin-like_sf"/>
</dbReference>
<dbReference type="Gene3D" id="3.40.30.10">
    <property type="entry name" value="Glutaredoxin"/>
    <property type="match status" value="1"/>
</dbReference>
<comment type="similarity">
    <text evidence="1">Belongs to the thioredoxin family. DsbA subfamily.</text>
</comment>
<keyword evidence="2" id="KW-0732">Signal</keyword>
<keyword evidence="9" id="KW-1185">Reference proteome</keyword>
<dbReference type="PANTHER" id="PTHR13887">
    <property type="entry name" value="GLUTATHIONE S-TRANSFERASE KAPPA"/>
    <property type="match status" value="1"/>
</dbReference>
<keyword evidence="4" id="KW-1015">Disulfide bond</keyword>
<evidence type="ECO:0000256" key="5">
    <source>
        <dbReference type="ARBA" id="ARBA00023284"/>
    </source>
</evidence>
<keyword evidence="6" id="KW-1133">Transmembrane helix</keyword>
<gene>
    <name evidence="8" type="ORF">GCM10023217_26740</name>
</gene>
<proteinExistence type="inferred from homology"/>
<dbReference type="SUPFAM" id="SSF52833">
    <property type="entry name" value="Thioredoxin-like"/>
    <property type="match status" value="1"/>
</dbReference>
<dbReference type="Pfam" id="PF13462">
    <property type="entry name" value="Thioredoxin_4"/>
    <property type="match status" value="1"/>
</dbReference>
<dbReference type="CDD" id="cd02972">
    <property type="entry name" value="DsbA_family"/>
    <property type="match status" value="1"/>
</dbReference>
<organism evidence="8 9">
    <name type="scientific">Gordonia alkaliphila</name>
    <dbReference type="NCBI Taxonomy" id="1053547"/>
    <lineage>
        <taxon>Bacteria</taxon>
        <taxon>Bacillati</taxon>
        <taxon>Actinomycetota</taxon>
        <taxon>Actinomycetes</taxon>
        <taxon>Mycobacteriales</taxon>
        <taxon>Gordoniaceae</taxon>
        <taxon>Gordonia</taxon>
    </lineage>
</organism>
<accession>A0ABP8ZDM0</accession>
<feature type="transmembrane region" description="Helical" evidence="6">
    <location>
        <begin position="18"/>
        <end position="40"/>
    </location>
</feature>
<dbReference type="RefSeq" id="WP_345313873.1">
    <property type="nucleotide sequence ID" value="NZ_BAABIE010000012.1"/>
</dbReference>
<dbReference type="InterPro" id="IPR012336">
    <property type="entry name" value="Thioredoxin-like_fold"/>
</dbReference>
<evidence type="ECO:0000259" key="7">
    <source>
        <dbReference type="Pfam" id="PF13462"/>
    </source>
</evidence>
<keyword evidence="3" id="KW-0560">Oxidoreductase</keyword>
<evidence type="ECO:0000256" key="1">
    <source>
        <dbReference type="ARBA" id="ARBA00005791"/>
    </source>
</evidence>
<keyword evidence="6" id="KW-0812">Transmembrane</keyword>
<name>A0ABP8ZDM0_9ACTN</name>
<dbReference type="Proteomes" id="UP001500822">
    <property type="component" value="Unassembled WGS sequence"/>
</dbReference>
<evidence type="ECO:0000313" key="9">
    <source>
        <dbReference type="Proteomes" id="UP001500822"/>
    </source>
</evidence>
<protein>
    <submittedName>
        <fullName evidence="8">Thioredoxin domain-containing protein</fullName>
    </submittedName>
</protein>
<sequence>MSANRVIDPRAAEKRRSLLITFAAVMALVVIAAGVIIWAVNRGDSGSGGTAVPTAGVTTDDAIRVSAAPAGTTPPVVITVTEDFQCPACKSFEELMGPTLNSFKDNPQVAVDYVAINMLDSMSSTEYSTRAANASMCVAENTGKDGDFATWMKFHNALFVSQPAEGGAGLSDSQIISIAKESGVEGVDSCIKNVEYRNWIDETSAKAMSQPGFEGTPSVRINGDVVQLSTPDDLQARVNAILEGAK</sequence>